<feature type="signal peptide" evidence="13">
    <location>
        <begin position="1"/>
        <end position="27"/>
    </location>
</feature>
<evidence type="ECO:0000256" key="9">
    <source>
        <dbReference type="ARBA" id="ARBA00023207"/>
    </source>
</evidence>
<dbReference type="OrthoDB" id="10010764at2759"/>
<dbReference type="GO" id="GO:0005886">
    <property type="term" value="C:plasma membrane"/>
    <property type="evidence" value="ECO:0007669"/>
    <property type="project" value="UniProtKB-SubCell"/>
</dbReference>
<keyword evidence="16" id="KW-1185">Reference proteome</keyword>
<gene>
    <name evidence="14" type="primary">106066482</name>
    <name evidence="17" type="synonym">LOC106066482</name>
</gene>
<evidence type="ECO:0000313" key="17">
    <source>
        <dbReference type="RefSeq" id="XP_013080973.1"/>
    </source>
</evidence>
<dbReference type="InterPro" id="IPR001863">
    <property type="entry name" value="Glypican"/>
</dbReference>
<dbReference type="EnsemblMetazoa" id="BGLB017157-RA">
    <property type="protein sequence ID" value="BGLB017157-PA"/>
    <property type="gene ID" value="BGLB017157"/>
</dbReference>
<dbReference type="AlphaFoldDB" id="A0A2C9KB68"/>
<evidence type="ECO:0000256" key="7">
    <source>
        <dbReference type="ARBA" id="ARBA00023136"/>
    </source>
</evidence>
<comment type="similarity">
    <text evidence="2 11">Belongs to the glypican family.</text>
</comment>
<dbReference type="VEuPathDB" id="VectorBase:BGLB017157"/>
<evidence type="ECO:0000256" key="11">
    <source>
        <dbReference type="RuleBase" id="RU003518"/>
    </source>
</evidence>
<dbReference type="RefSeq" id="XP_013080973.1">
    <property type="nucleotide sequence ID" value="XM_013225519.2"/>
</dbReference>
<keyword evidence="9" id="KW-0357">Heparan sulfate</keyword>
<dbReference type="GO" id="GO:0098552">
    <property type="term" value="C:side of membrane"/>
    <property type="evidence" value="ECO:0007669"/>
    <property type="project" value="UniProtKB-KW"/>
</dbReference>
<dbReference type="Pfam" id="PF01153">
    <property type="entry name" value="Glypican"/>
    <property type="match status" value="1"/>
</dbReference>
<evidence type="ECO:0000256" key="4">
    <source>
        <dbReference type="ARBA" id="ARBA00022622"/>
    </source>
</evidence>
<dbReference type="Proteomes" id="UP001165740">
    <property type="component" value="Chromosome 15"/>
</dbReference>
<keyword evidence="3" id="KW-1003">Cell membrane</keyword>
<reference evidence="17" key="2">
    <citation type="submission" date="2025-04" db="UniProtKB">
        <authorList>
            <consortium name="RefSeq"/>
        </authorList>
    </citation>
    <scope>IDENTIFICATION</scope>
</reference>
<reference evidence="14" key="1">
    <citation type="submission" date="2020-05" db="UniProtKB">
        <authorList>
            <consortium name="EnsemblMetazoa"/>
        </authorList>
    </citation>
    <scope>IDENTIFICATION</scope>
    <source>
        <strain evidence="14">BB02</strain>
    </source>
</reference>
<dbReference type="GO" id="GO:0009986">
    <property type="term" value="C:cell surface"/>
    <property type="evidence" value="ECO:0007669"/>
    <property type="project" value="TreeGrafter"/>
</dbReference>
<dbReference type="GO" id="GO:0016477">
    <property type="term" value="P:cell migration"/>
    <property type="evidence" value="ECO:0007669"/>
    <property type="project" value="TreeGrafter"/>
</dbReference>
<dbReference type="PANTHER" id="PTHR10822:SF30">
    <property type="entry name" value="DALLY-LIKE, ISOFORM A"/>
    <property type="match status" value="1"/>
</dbReference>
<dbReference type="PANTHER" id="PTHR10822">
    <property type="entry name" value="GLYPICAN"/>
    <property type="match status" value="1"/>
</dbReference>
<evidence type="ECO:0000256" key="13">
    <source>
        <dbReference type="SAM" id="SignalP"/>
    </source>
</evidence>
<evidence type="ECO:0000256" key="3">
    <source>
        <dbReference type="ARBA" id="ARBA00022475"/>
    </source>
</evidence>
<dbReference type="GO" id="GO:0009966">
    <property type="term" value="P:regulation of signal transduction"/>
    <property type="evidence" value="ECO:0007669"/>
    <property type="project" value="InterPro"/>
</dbReference>
<keyword evidence="4" id="KW-0336">GPI-anchor</keyword>
<keyword evidence="5 13" id="KW-0732">Signal</keyword>
<comment type="subcellular location">
    <subcellularLocation>
        <location evidence="1">Cell membrane</location>
        <topology evidence="1">Lipid-anchor</topology>
        <topology evidence="1">GPI-anchor</topology>
    </subcellularLocation>
</comment>
<keyword evidence="10" id="KW-0449">Lipoprotein</keyword>
<protein>
    <submittedName>
        <fullName evidence="17">Glypican-6-like</fullName>
    </submittedName>
</protein>
<feature type="compositionally biased region" description="Basic and acidic residues" evidence="12">
    <location>
        <begin position="562"/>
        <end position="582"/>
    </location>
</feature>
<keyword evidence="6" id="KW-0654">Proteoglycan</keyword>
<evidence type="ECO:0000313" key="14">
    <source>
        <dbReference type="EnsemblMetazoa" id="BGLB017157-PA"/>
    </source>
</evidence>
<evidence type="ECO:0000256" key="8">
    <source>
        <dbReference type="ARBA" id="ARBA00023180"/>
    </source>
</evidence>
<proteinExistence type="inferred from homology"/>
<evidence type="ECO:0000256" key="5">
    <source>
        <dbReference type="ARBA" id="ARBA00022729"/>
    </source>
</evidence>
<dbReference type="Proteomes" id="UP000076420">
    <property type="component" value="Unassembled WGS sequence"/>
</dbReference>
<dbReference type="KEGG" id="bgt:106066482"/>
<feature type="region of interest" description="Disordered" evidence="12">
    <location>
        <begin position="497"/>
        <end position="594"/>
    </location>
</feature>
<feature type="chain" id="PRO_5044573224" evidence="13">
    <location>
        <begin position="28"/>
        <end position="621"/>
    </location>
</feature>
<dbReference type="GO" id="GO:0005576">
    <property type="term" value="C:extracellular region"/>
    <property type="evidence" value="ECO:0007669"/>
    <property type="project" value="TreeGrafter"/>
</dbReference>
<name>A0A2C9KB68_BIOGL</name>
<keyword evidence="8" id="KW-0325">Glycoprotein</keyword>
<dbReference type="STRING" id="6526.A0A2C9KB68"/>
<keyword evidence="7" id="KW-0472">Membrane</keyword>
<evidence type="ECO:0000256" key="10">
    <source>
        <dbReference type="ARBA" id="ARBA00023288"/>
    </source>
</evidence>
<dbReference type="GO" id="GO:1905475">
    <property type="term" value="P:regulation of protein localization to membrane"/>
    <property type="evidence" value="ECO:0007669"/>
    <property type="project" value="TreeGrafter"/>
</dbReference>
<evidence type="ECO:0000313" key="16">
    <source>
        <dbReference type="Proteomes" id="UP001165740"/>
    </source>
</evidence>
<dbReference type="VEuPathDB" id="VectorBase:BGLAX_039810"/>
<dbReference type="OMA" id="WNHFVEA"/>
<evidence type="ECO:0000256" key="1">
    <source>
        <dbReference type="ARBA" id="ARBA00004609"/>
    </source>
</evidence>
<organism evidence="14 15">
    <name type="scientific">Biomphalaria glabrata</name>
    <name type="common">Bloodfluke planorb</name>
    <name type="synonym">Freshwater snail</name>
    <dbReference type="NCBI Taxonomy" id="6526"/>
    <lineage>
        <taxon>Eukaryota</taxon>
        <taxon>Metazoa</taxon>
        <taxon>Spiralia</taxon>
        <taxon>Lophotrochozoa</taxon>
        <taxon>Mollusca</taxon>
        <taxon>Gastropoda</taxon>
        <taxon>Heterobranchia</taxon>
        <taxon>Euthyneura</taxon>
        <taxon>Panpulmonata</taxon>
        <taxon>Hygrophila</taxon>
        <taxon>Lymnaeoidea</taxon>
        <taxon>Planorbidae</taxon>
        <taxon>Biomphalaria</taxon>
    </lineage>
</organism>
<evidence type="ECO:0000256" key="6">
    <source>
        <dbReference type="ARBA" id="ARBA00022974"/>
    </source>
</evidence>
<sequence>MADAGWFSVAQCFKAYVLFLVVSLSQCQTLSTACIEVKKAYAAKGFDENEVPLKAVSGEELTICPRTETCCTRDMEDKLTSLSRKEYVRQLEESFKLLKTTFASRTKKFDDFFVQLIDKAQLDLHEMFLQTYGLLYQQNAAIFTKLFTDLRHYYKGKDMNLSEVMDSFFSKLLQRVFELVNSGYVFTSDYLGCVTDKMNDLKPFGEVPIKLSTQVRKAFIAARTFVQGLSIGKDVINSVFEITPSEACIKAFVKMTYCPHCRGLTSTRPCNNYCLNTLKGCLAYQSDLNVPWNEFIDALYQVATRLEGPFNIETVVDPMNVKISEAIMNFQENGQALSNKIFAGCGTPSKVRTRRDTEAQQHTFDFPASNTSKARVRPTTAAGTSLDRLVRDIKDKVKAAKDFWIQLPYVICNNEGIAAAASKEDDCWNGQDRARYAPPVQQDGTLHQINNPEVEVDVTKVNTVISRQKTQLSLIINKLQNAQKGDDVDWIDTEIDGLTSGSGSGDMTEGSASSGDNPVTDEEKNGNIDIDNQPTTKGVHTRTKKPVSEKPKPPVEPPMPPKSEDNDKYRPGSGKSDQRPETNNKGGGRPNGSQSSFAFSLNMLLLIISIQIGLQRILVSC</sequence>
<accession>A0A2C9KB68</accession>
<evidence type="ECO:0000256" key="12">
    <source>
        <dbReference type="SAM" id="MobiDB-lite"/>
    </source>
</evidence>
<dbReference type="GO" id="GO:0045202">
    <property type="term" value="C:synapse"/>
    <property type="evidence" value="ECO:0007669"/>
    <property type="project" value="TreeGrafter"/>
</dbReference>
<evidence type="ECO:0000256" key="2">
    <source>
        <dbReference type="ARBA" id="ARBA00010260"/>
    </source>
</evidence>
<evidence type="ECO:0000313" key="15">
    <source>
        <dbReference type="Proteomes" id="UP000076420"/>
    </source>
</evidence>
<dbReference type="GeneID" id="106066482"/>